<feature type="transmembrane region" description="Helical" evidence="1">
    <location>
        <begin position="260"/>
        <end position="279"/>
    </location>
</feature>
<evidence type="ECO:0000256" key="1">
    <source>
        <dbReference type="SAM" id="Phobius"/>
    </source>
</evidence>
<dbReference type="EMBL" id="DTGG01000063">
    <property type="protein sequence ID" value="HFZ08871.1"/>
    <property type="molecule type" value="Genomic_DNA"/>
</dbReference>
<sequence>MKKKSNPRFSIIIPVLNEERFLARCLLSLQQQDYAGFYEIIVVDNGSNDRTVEIAKQFNVKIVQESQRGVSRALITGCLRAKGEVLVFTDGDTCLPNHWLRSIDLVLTEHPNASAVGGPYTFYDTNILIRLVTRGIIYLYATFLFRFIKSLPCANMAVRRNCYFRSGGFDPAINWGQDINLSRRLSKLGPLVFDKRLLIKTSFRRYRGNHLNPLMQFFHGLKEFIIQISRLVRMSRTNKIFPARPVIRGPNFVTPLNKTLVSLFTFVGLVLSILIYGFISPASQVFGGVVNHGFSNKKYVALTFDDGPYGDATSKILDILKSKNVKATFFLIGQNALKYPDLVQREIKEGHLIGNHSFDHSRFLSVEPPKRVVANVLLADKAIAQASGGLHPRYFRPPYGLKSPLMIKALKRLGYEIILWNDATDDYDNDQSAEAIAAHITKLLKPGAIIDLHDGRDTKANYPRDNLIKALPIILEAITKNGYTPVTLDVLLGTRPYSQ</sequence>
<keyword evidence="1" id="KW-1133">Transmembrane helix</keyword>
<dbReference type="InterPro" id="IPR001173">
    <property type="entry name" value="Glyco_trans_2-like"/>
</dbReference>
<dbReference type="Pfam" id="PF00535">
    <property type="entry name" value="Glycos_transf_2"/>
    <property type="match status" value="1"/>
</dbReference>
<dbReference type="Gene3D" id="3.20.20.370">
    <property type="entry name" value="Glycoside hydrolase/deacetylase"/>
    <property type="match status" value="1"/>
</dbReference>
<dbReference type="SUPFAM" id="SSF53448">
    <property type="entry name" value="Nucleotide-diphospho-sugar transferases"/>
    <property type="match status" value="1"/>
</dbReference>
<keyword evidence="1" id="KW-0472">Membrane</keyword>
<dbReference type="Pfam" id="PF01522">
    <property type="entry name" value="Polysacc_deac_1"/>
    <property type="match status" value="1"/>
</dbReference>
<protein>
    <submittedName>
        <fullName evidence="3">Glycosyltransferase</fullName>
    </submittedName>
</protein>
<dbReference type="CDD" id="cd10917">
    <property type="entry name" value="CE4_NodB_like_6s_7s"/>
    <property type="match status" value="1"/>
</dbReference>
<feature type="domain" description="NodB homology" evidence="2">
    <location>
        <begin position="298"/>
        <end position="486"/>
    </location>
</feature>
<dbReference type="GO" id="GO:0005975">
    <property type="term" value="P:carbohydrate metabolic process"/>
    <property type="evidence" value="ECO:0007669"/>
    <property type="project" value="InterPro"/>
</dbReference>
<dbReference type="InterPro" id="IPR050248">
    <property type="entry name" value="Polysacc_deacetylase_ArnD"/>
</dbReference>
<dbReference type="InterPro" id="IPR011330">
    <property type="entry name" value="Glyco_hydro/deAcase_b/a-brl"/>
</dbReference>
<dbReference type="PANTHER" id="PTHR10587">
    <property type="entry name" value="GLYCOSYL TRANSFERASE-RELATED"/>
    <property type="match status" value="1"/>
</dbReference>
<proteinExistence type="predicted"/>
<name>A0A7V3J9L5_UNCC3</name>
<comment type="caution">
    <text evidence="3">The sequence shown here is derived from an EMBL/GenBank/DDBJ whole genome shotgun (WGS) entry which is preliminary data.</text>
</comment>
<dbReference type="Gene3D" id="3.90.550.10">
    <property type="entry name" value="Spore Coat Polysaccharide Biosynthesis Protein SpsA, Chain A"/>
    <property type="match status" value="1"/>
</dbReference>
<organism evidence="3">
    <name type="scientific">candidate division CPR3 bacterium</name>
    <dbReference type="NCBI Taxonomy" id="2268181"/>
    <lineage>
        <taxon>Bacteria</taxon>
        <taxon>Bacteria division CPR3</taxon>
    </lineage>
</organism>
<dbReference type="InterPro" id="IPR029044">
    <property type="entry name" value="Nucleotide-diphossugar_trans"/>
</dbReference>
<evidence type="ECO:0000313" key="3">
    <source>
        <dbReference type="EMBL" id="HFZ08871.1"/>
    </source>
</evidence>
<dbReference type="SUPFAM" id="SSF88713">
    <property type="entry name" value="Glycoside hydrolase/deacetylase"/>
    <property type="match status" value="1"/>
</dbReference>
<dbReference type="GO" id="GO:0016740">
    <property type="term" value="F:transferase activity"/>
    <property type="evidence" value="ECO:0007669"/>
    <property type="project" value="UniProtKB-KW"/>
</dbReference>
<gene>
    <name evidence="3" type="ORF">ENV41_01915</name>
</gene>
<keyword evidence="3" id="KW-0808">Transferase</keyword>
<accession>A0A7V3J9L5</accession>
<dbReference type="InterPro" id="IPR002509">
    <property type="entry name" value="NODB_dom"/>
</dbReference>
<keyword evidence="1" id="KW-0812">Transmembrane</keyword>
<evidence type="ECO:0000259" key="2">
    <source>
        <dbReference type="PROSITE" id="PS51677"/>
    </source>
</evidence>
<dbReference type="GO" id="GO:0016810">
    <property type="term" value="F:hydrolase activity, acting on carbon-nitrogen (but not peptide) bonds"/>
    <property type="evidence" value="ECO:0007669"/>
    <property type="project" value="InterPro"/>
</dbReference>
<dbReference type="PROSITE" id="PS51677">
    <property type="entry name" value="NODB"/>
    <property type="match status" value="1"/>
</dbReference>
<reference evidence="3" key="1">
    <citation type="journal article" date="2020" name="mSystems">
        <title>Genome- and Community-Level Interaction Insights into Carbon Utilization and Element Cycling Functions of Hydrothermarchaeota in Hydrothermal Sediment.</title>
        <authorList>
            <person name="Zhou Z."/>
            <person name="Liu Y."/>
            <person name="Xu W."/>
            <person name="Pan J."/>
            <person name="Luo Z.H."/>
            <person name="Li M."/>
        </authorList>
    </citation>
    <scope>NUCLEOTIDE SEQUENCE [LARGE SCALE GENOMIC DNA]</scope>
    <source>
        <strain evidence="3">SpSt-757</strain>
    </source>
</reference>
<dbReference type="AlphaFoldDB" id="A0A7V3J9L5"/>